<dbReference type="EMBL" id="ML976711">
    <property type="protein sequence ID" value="KAF1969287.1"/>
    <property type="molecule type" value="Genomic_DNA"/>
</dbReference>
<protein>
    <recommendedName>
        <fullName evidence="7">Rhodopsin domain-containing protein</fullName>
    </recommendedName>
</protein>
<keyword evidence="2 6" id="KW-0812">Transmembrane</keyword>
<dbReference type="PANTHER" id="PTHR33048">
    <property type="entry name" value="PTH11-LIKE INTEGRAL MEMBRANE PROTEIN (AFU_ORTHOLOGUE AFUA_5G11245)"/>
    <property type="match status" value="1"/>
</dbReference>
<dbReference type="InterPro" id="IPR049326">
    <property type="entry name" value="Rhodopsin_dom_fungi"/>
</dbReference>
<evidence type="ECO:0000313" key="9">
    <source>
        <dbReference type="Proteomes" id="UP000800036"/>
    </source>
</evidence>
<feature type="non-terminal residue" evidence="8">
    <location>
        <position position="233"/>
    </location>
</feature>
<evidence type="ECO:0000313" key="8">
    <source>
        <dbReference type="EMBL" id="KAF1969287.1"/>
    </source>
</evidence>
<feature type="transmembrane region" description="Helical" evidence="6">
    <location>
        <begin position="134"/>
        <end position="162"/>
    </location>
</feature>
<dbReference type="GO" id="GO:0016020">
    <property type="term" value="C:membrane"/>
    <property type="evidence" value="ECO:0007669"/>
    <property type="project" value="UniProtKB-SubCell"/>
</dbReference>
<evidence type="ECO:0000256" key="6">
    <source>
        <dbReference type="SAM" id="Phobius"/>
    </source>
</evidence>
<dbReference type="OrthoDB" id="444631at2759"/>
<evidence type="ECO:0000256" key="4">
    <source>
        <dbReference type="ARBA" id="ARBA00023136"/>
    </source>
</evidence>
<evidence type="ECO:0000259" key="7">
    <source>
        <dbReference type="Pfam" id="PF20684"/>
    </source>
</evidence>
<keyword evidence="9" id="KW-1185">Reference proteome</keyword>
<accession>A0A6A5V7J9</accession>
<feature type="transmembrane region" description="Helical" evidence="6">
    <location>
        <begin position="59"/>
        <end position="80"/>
    </location>
</feature>
<evidence type="ECO:0000256" key="3">
    <source>
        <dbReference type="ARBA" id="ARBA00022989"/>
    </source>
</evidence>
<feature type="transmembrane region" description="Helical" evidence="6">
    <location>
        <begin position="7"/>
        <end position="25"/>
    </location>
</feature>
<reference evidence="8" key="1">
    <citation type="journal article" date="2020" name="Stud. Mycol.">
        <title>101 Dothideomycetes genomes: a test case for predicting lifestyles and emergence of pathogens.</title>
        <authorList>
            <person name="Haridas S."/>
            <person name="Albert R."/>
            <person name="Binder M."/>
            <person name="Bloem J."/>
            <person name="Labutti K."/>
            <person name="Salamov A."/>
            <person name="Andreopoulos B."/>
            <person name="Baker S."/>
            <person name="Barry K."/>
            <person name="Bills G."/>
            <person name="Bluhm B."/>
            <person name="Cannon C."/>
            <person name="Castanera R."/>
            <person name="Culley D."/>
            <person name="Daum C."/>
            <person name="Ezra D."/>
            <person name="Gonzalez J."/>
            <person name="Henrissat B."/>
            <person name="Kuo A."/>
            <person name="Liang C."/>
            <person name="Lipzen A."/>
            <person name="Lutzoni F."/>
            <person name="Magnuson J."/>
            <person name="Mondo S."/>
            <person name="Nolan M."/>
            <person name="Ohm R."/>
            <person name="Pangilinan J."/>
            <person name="Park H.-J."/>
            <person name="Ramirez L."/>
            <person name="Alfaro M."/>
            <person name="Sun H."/>
            <person name="Tritt A."/>
            <person name="Yoshinaga Y."/>
            <person name="Zwiers L.-H."/>
            <person name="Turgeon B."/>
            <person name="Goodwin S."/>
            <person name="Spatafora J."/>
            <person name="Crous P."/>
            <person name="Grigoriev I."/>
        </authorList>
    </citation>
    <scope>NUCLEOTIDE SEQUENCE</scope>
    <source>
        <strain evidence="8">CBS 107.79</strain>
    </source>
</reference>
<dbReference type="AlphaFoldDB" id="A0A6A5V7J9"/>
<feature type="transmembrane region" description="Helical" evidence="6">
    <location>
        <begin position="174"/>
        <end position="196"/>
    </location>
</feature>
<gene>
    <name evidence="8" type="ORF">BU23DRAFT_363246</name>
</gene>
<keyword evidence="4 6" id="KW-0472">Membrane</keyword>
<feature type="non-terminal residue" evidence="8">
    <location>
        <position position="1"/>
    </location>
</feature>
<dbReference type="Proteomes" id="UP000800036">
    <property type="component" value="Unassembled WGS sequence"/>
</dbReference>
<evidence type="ECO:0000256" key="1">
    <source>
        <dbReference type="ARBA" id="ARBA00004141"/>
    </source>
</evidence>
<keyword evidence="3 6" id="KW-1133">Transmembrane helix</keyword>
<comment type="subcellular location">
    <subcellularLocation>
        <location evidence="1">Membrane</location>
        <topology evidence="1">Multi-pass membrane protein</topology>
    </subcellularLocation>
</comment>
<feature type="transmembrane region" description="Helical" evidence="6">
    <location>
        <begin position="92"/>
        <end position="114"/>
    </location>
</feature>
<feature type="domain" description="Rhodopsin" evidence="7">
    <location>
        <begin position="1"/>
        <end position="233"/>
    </location>
</feature>
<dbReference type="Pfam" id="PF20684">
    <property type="entry name" value="Fung_rhodopsin"/>
    <property type="match status" value="1"/>
</dbReference>
<sequence>LYWDDVLVVFAWVLSLLTAIDWQIVSGHMYQFMLVVSGRIWPPPADLIEDTERYYKGSMIVLAFFYGSLWAVKAAFLIFFKRLIRDIRSFTILWWAVTVFTALSFAECFADTQYWCLVAPLEKIITRCNTEHDIYWGLFTLKFNCSLDVVTDFMIMTIPCAILWRVKIPLKQKLALLGLFSLVMITSLFAILRVALIQKFSKQPEPTWAYMWTSLEQNMAIIVACLGTFRTLF</sequence>
<dbReference type="PANTHER" id="PTHR33048:SF47">
    <property type="entry name" value="INTEGRAL MEMBRANE PROTEIN-RELATED"/>
    <property type="match status" value="1"/>
</dbReference>
<name>A0A6A5V7J9_9PLEO</name>
<dbReference type="InterPro" id="IPR052337">
    <property type="entry name" value="SAT4-like"/>
</dbReference>
<comment type="similarity">
    <text evidence="5">Belongs to the SAT4 family.</text>
</comment>
<organism evidence="8 9">
    <name type="scientific">Bimuria novae-zelandiae CBS 107.79</name>
    <dbReference type="NCBI Taxonomy" id="1447943"/>
    <lineage>
        <taxon>Eukaryota</taxon>
        <taxon>Fungi</taxon>
        <taxon>Dikarya</taxon>
        <taxon>Ascomycota</taxon>
        <taxon>Pezizomycotina</taxon>
        <taxon>Dothideomycetes</taxon>
        <taxon>Pleosporomycetidae</taxon>
        <taxon>Pleosporales</taxon>
        <taxon>Massarineae</taxon>
        <taxon>Didymosphaeriaceae</taxon>
        <taxon>Bimuria</taxon>
    </lineage>
</organism>
<feature type="transmembrane region" description="Helical" evidence="6">
    <location>
        <begin position="208"/>
        <end position="229"/>
    </location>
</feature>
<evidence type="ECO:0000256" key="5">
    <source>
        <dbReference type="ARBA" id="ARBA00038359"/>
    </source>
</evidence>
<evidence type="ECO:0000256" key="2">
    <source>
        <dbReference type="ARBA" id="ARBA00022692"/>
    </source>
</evidence>
<proteinExistence type="inferred from homology"/>